<accession>A0AAD7ZJG7</accession>
<dbReference type="GO" id="GO:0004497">
    <property type="term" value="F:monooxygenase activity"/>
    <property type="evidence" value="ECO:0007669"/>
    <property type="project" value="UniProtKB-KW"/>
</dbReference>
<comment type="caution">
    <text evidence="16">The sequence shown here is derived from an EMBL/GenBank/DDBJ whole genome shotgun (WGS) entry which is preliminary data.</text>
</comment>
<evidence type="ECO:0000256" key="8">
    <source>
        <dbReference type="ARBA" id="ARBA00022824"/>
    </source>
</evidence>
<evidence type="ECO:0008006" key="18">
    <source>
        <dbReference type="Google" id="ProtNLM"/>
    </source>
</evidence>
<evidence type="ECO:0000256" key="3">
    <source>
        <dbReference type="ARBA" id="ARBA00004174"/>
    </source>
</evidence>
<keyword evidence="10 15" id="KW-0560">Oxidoreductase</keyword>
<comment type="function">
    <text evidence="2">May be involved in the metabolism of insect hormones and in the breakdown of synthetic insecticides.</text>
</comment>
<protein>
    <recommendedName>
        <fullName evidence="18">Cytochrome P450</fullName>
    </recommendedName>
</protein>
<sequence>MKAYEELENIFGDSDRPPTSSDLHEMRYLEMVLKETLRLYPIGPILMRQLEGDVRIRDFVLPTGCSVAVFLYRTQRNPQFFPEPDKFDPDRFLPENSANIVPYSYLPFSGGPRKCIGNEHQVTNLICSFQNMCPQI</sequence>
<dbReference type="GO" id="GO:0020037">
    <property type="term" value="F:heme binding"/>
    <property type="evidence" value="ECO:0007669"/>
    <property type="project" value="InterPro"/>
</dbReference>
<keyword evidence="9" id="KW-0492">Microsome</keyword>
<keyword evidence="8" id="KW-0256">Endoplasmic reticulum</keyword>
<comment type="similarity">
    <text evidence="5 15">Belongs to the cytochrome P450 family.</text>
</comment>
<evidence type="ECO:0000313" key="16">
    <source>
        <dbReference type="EMBL" id="KAJ9581840.1"/>
    </source>
</evidence>
<proteinExistence type="inferred from homology"/>
<dbReference type="InterPro" id="IPR036396">
    <property type="entry name" value="Cyt_P450_sf"/>
</dbReference>
<gene>
    <name evidence="16" type="ORF">L9F63_003909</name>
</gene>
<dbReference type="PANTHER" id="PTHR24291">
    <property type="entry name" value="CYTOCHROME P450 FAMILY 4"/>
    <property type="match status" value="1"/>
</dbReference>
<dbReference type="EMBL" id="JASPKZ010007842">
    <property type="protein sequence ID" value="KAJ9581840.1"/>
    <property type="molecule type" value="Genomic_DNA"/>
</dbReference>
<dbReference type="GO" id="GO:0005789">
    <property type="term" value="C:endoplasmic reticulum membrane"/>
    <property type="evidence" value="ECO:0007669"/>
    <property type="project" value="UniProtKB-SubCell"/>
</dbReference>
<keyword evidence="11 14" id="KW-0408">Iron</keyword>
<evidence type="ECO:0000256" key="10">
    <source>
        <dbReference type="ARBA" id="ARBA00023002"/>
    </source>
</evidence>
<dbReference type="GO" id="GO:0016705">
    <property type="term" value="F:oxidoreductase activity, acting on paired donors, with incorporation or reduction of molecular oxygen"/>
    <property type="evidence" value="ECO:0007669"/>
    <property type="project" value="InterPro"/>
</dbReference>
<keyword evidence="12 15" id="KW-0503">Monooxygenase</keyword>
<name>A0AAD7ZJG7_DIPPU</name>
<dbReference type="SUPFAM" id="SSF48264">
    <property type="entry name" value="Cytochrome P450"/>
    <property type="match status" value="1"/>
</dbReference>
<evidence type="ECO:0000256" key="5">
    <source>
        <dbReference type="ARBA" id="ARBA00010617"/>
    </source>
</evidence>
<evidence type="ECO:0000256" key="13">
    <source>
        <dbReference type="ARBA" id="ARBA00023136"/>
    </source>
</evidence>
<dbReference type="InterPro" id="IPR050196">
    <property type="entry name" value="Cytochrome_P450_Monoox"/>
</dbReference>
<organism evidence="16 17">
    <name type="scientific">Diploptera punctata</name>
    <name type="common">Pacific beetle cockroach</name>
    <dbReference type="NCBI Taxonomy" id="6984"/>
    <lineage>
        <taxon>Eukaryota</taxon>
        <taxon>Metazoa</taxon>
        <taxon>Ecdysozoa</taxon>
        <taxon>Arthropoda</taxon>
        <taxon>Hexapoda</taxon>
        <taxon>Insecta</taxon>
        <taxon>Pterygota</taxon>
        <taxon>Neoptera</taxon>
        <taxon>Polyneoptera</taxon>
        <taxon>Dictyoptera</taxon>
        <taxon>Blattodea</taxon>
        <taxon>Blaberoidea</taxon>
        <taxon>Blaberidae</taxon>
        <taxon>Diplopterinae</taxon>
        <taxon>Diploptera</taxon>
    </lineage>
</organism>
<dbReference type="InterPro" id="IPR002403">
    <property type="entry name" value="Cyt_P450_E_grp-IV"/>
</dbReference>
<evidence type="ECO:0000256" key="2">
    <source>
        <dbReference type="ARBA" id="ARBA00003690"/>
    </source>
</evidence>
<keyword evidence="6 14" id="KW-0349">Heme</keyword>
<dbReference type="Gene3D" id="1.10.630.10">
    <property type="entry name" value="Cytochrome P450"/>
    <property type="match status" value="1"/>
</dbReference>
<evidence type="ECO:0000256" key="1">
    <source>
        <dbReference type="ARBA" id="ARBA00001971"/>
    </source>
</evidence>
<feature type="binding site" description="axial binding residue" evidence="14">
    <location>
        <position position="115"/>
    </location>
    <ligand>
        <name>heme</name>
        <dbReference type="ChEBI" id="CHEBI:30413"/>
    </ligand>
    <ligandPart>
        <name>Fe</name>
        <dbReference type="ChEBI" id="CHEBI:18248"/>
    </ligandPart>
</feature>
<evidence type="ECO:0000256" key="6">
    <source>
        <dbReference type="ARBA" id="ARBA00022617"/>
    </source>
</evidence>
<comment type="subcellular location">
    <subcellularLocation>
        <location evidence="4">Endoplasmic reticulum membrane</location>
        <topology evidence="4">Peripheral membrane protein</topology>
    </subcellularLocation>
    <subcellularLocation>
        <location evidence="3">Microsome membrane</location>
        <topology evidence="3">Peripheral membrane protein</topology>
    </subcellularLocation>
</comment>
<evidence type="ECO:0000256" key="14">
    <source>
        <dbReference type="PIRSR" id="PIRSR602403-1"/>
    </source>
</evidence>
<dbReference type="GO" id="GO:0005506">
    <property type="term" value="F:iron ion binding"/>
    <property type="evidence" value="ECO:0007669"/>
    <property type="project" value="InterPro"/>
</dbReference>
<keyword evidence="17" id="KW-1185">Reference proteome</keyword>
<evidence type="ECO:0000256" key="4">
    <source>
        <dbReference type="ARBA" id="ARBA00004406"/>
    </source>
</evidence>
<dbReference type="PRINTS" id="PR00385">
    <property type="entry name" value="P450"/>
</dbReference>
<evidence type="ECO:0000256" key="12">
    <source>
        <dbReference type="ARBA" id="ARBA00023033"/>
    </source>
</evidence>
<dbReference type="PANTHER" id="PTHR24291:SF189">
    <property type="entry name" value="CYTOCHROME P450 4C3-RELATED"/>
    <property type="match status" value="1"/>
</dbReference>
<evidence type="ECO:0000256" key="9">
    <source>
        <dbReference type="ARBA" id="ARBA00022848"/>
    </source>
</evidence>
<dbReference type="AlphaFoldDB" id="A0AAD7ZJG7"/>
<reference evidence="16" key="1">
    <citation type="journal article" date="2023" name="IScience">
        <title>Live-bearing cockroach genome reveals convergent evolutionary mechanisms linked to viviparity in insects and beyond.</title>
        <authorList>
            <person name="Fouks B."/>
            <person name="Harrison M.C."/>
            <person name="Mikhailova A.A."/>
            <person name="Marchal E."/>
            <person name="English S."/>
            <person name="Carruthers M."/>
            <person name="Jennings E.C."/>
            <person name="Chiamaka E.L."/>
            <person name="Frigard R.A."/>
            <person name="Pippel M."/>
            <person name="Attardo G.M."/>
            <person name="Benoit J.B."/>
            <person name="Bornberg-Bauer E."/>
            <person name="Tobe S.S."/>
        </authorList>
    </citation>
    <scope>NUCLEOTIDE SEQUENCE</scope>
    <source>
        <strain evidence="16">Stay&amp;Tobe</strain>
    </source>
</reference>
<dbReference type="Pfam" id="PF00067">
    <property type="entry name" value="p450"/>
    <property type="match status" value="1"/>
</dbReference>
<dbReference type="InterPro" id="IPR017972">
    <property type="entry name" value="Cyt_P450_CS"/>
</dbReference>
<evidence type="ECO:0000256" key="7">
    <source>
        <dbReference type="ARBA" id="ARBA00022723"/>
    </source>
</evidence>
<reference evidence="16" key="2">
    <citation type="submission" date="2023-05" db="EMBL/GenBank/DDBJ databases">
        <authorList>
            <person name="Fouks B."/>
        </authorList>
    </citation>
    <scope>NUCLEOTIDE SEQUENCE</scope>
    <source>
        <strain evidence="16">Stay&amp;Tobe</strain>
        <tissue evidence="16">Testes</tissue>
    </source>
</reference>
<comment type="cofactor">
    <cofactor evidence="1 14">
        <name>heme</name>
        <dbReference type="ChEBI" id="CHEBI:30413"/>
    </cofactor>
</comment>
<evidence type="ECO:0000313" key="17">
    <source>
        <dbReference type="Proteomes" id="UP001233999"/>
    </source>
</evidence>
<dbReference type="PRINTS" id="PR00465">
    <property type="entry name" value="EP450IV"/>
</dbReference>
<dbReference type="PROSITE" id="PS00086">
    <property type="entry name" value="CYTOCHROME_P450"/>
    <property type="match status" value="1"/>
</dbReference>
<evidence type="ECO:0000256" key="15">
    <source>
        <dbReference type="RuleBase" id="RU000461"/>
    </source>
</evidence>
<dbReference type="Proteomes" id="UP001233999">
    <property type="component" value="Unassembled WGS sequence"/>
</dbReference>
<dbReference type="InterPro" id="IPR001128">
    <property type="entry name" value="Cyt_P450"/>
</dbReference>
<keyword evidence="13" id="KW-0472">Membrane</keyword>
<evidence type="ECO:0000256" key="11">
    <source>
        <dbReference type="ARBA" id="ARBA00023004"/>
    </source>
</evidence>
<keyword evidence="7 14" id="KW-0479">Metal-binding</keyword>